<dbReference type="Gene3D" id="2.60.120.1140">
    <property type="entry name" value="Protein of unknown function DUF192"/>
    <property type="match status" value="1"/>
</dbReference>
<protein>
    <submittedName>
        <fullName evidence="1">DUF192 domain-containing protein</fullName>
    </submittedName>
</protein>
<accession>A0ABX1CPG5</accession>
<keyword evidence="2" id="KW-1185">Reference proteome</keyword>
<dbReference type="Pfam" id="PF02643">
    <property type="entry name" value="DUF192"/>
    <property type="match status" value="1"/>
</dbReference>
<dbReference type="InterPro" id="IPR038695">
    <property type="entry name" value="Saro_0823-like_sf"/>
</dbReference>
<gene>
    <name evidence="1" type="ORF">HBH26_14750</name>
</gene>
<name>A0ABX1CPG5_9SPHN</name>
<sequence>MRALASFAALALALPGCKGESAPAAAATPATIPLTIESGGKRHAFRVEVARTPAAQQRGLMFRPPLADDAGMLFAPYPPEGGPPREASFWMKDTPSPLDIVFIRADGTIATVAADTIPYSEVPVTSGEPVAAVLELRAGRAAELGIAEGDRVRW</sequence>
<comment type="caution">
    <text evidence="1">The sequence shown here is derived from an EMBL/GenBank/DDBJ whole genome shotgun (WGS) entry which is preliminary data.</text>
</comment>
<evidence type="ECO:0000313" key="1">
    <source>
        <dbReference type="EMBL" id="NJR79845.1"/>
    </source>
</evidence>
<reference evidence="1 2" key="1">
    <citation type="submission" date="2020-03" db="EMBL/GenBank/DDBJ databases">
        <authorList>
            <person name="Wang L."/>
            <person name="He N."/>
            <person name="Li Y."/>
            <person name="Fang Y."/>
            <person name="Zhang F."/>
        </authorList>
    </citation>
    <scope>NUCLEOTIDE SEQUENCE [LARGE SCALE GENOMIC DNA]</scope>
    <source>
        <strain evidence="1 2">36D10-4-7</strain>
    </source>
</reference>
<organism evidence="1 2">
    <name type="scientific">Sphingomonas corticis</name>
    <dbReference type="NCBI Taxonomy" id="2722791"/>
    <lineage>
        <taxon>Bacteria</taxon>
        <taxon>Pseudomonadati</taxon>
        <taxon>Pseudomonadota</taxon>
        <taxon>Alphaproteobacteria</taxon>
        <taxon>Sphingomonadales</taxon>
        <taxon>Sphingomonadaceae</taxon>
        <taxon>Sphingomonas</taxon>
    </lineage>
</organism>
<proteinExistence type="predicted"/>
<dbReference type="EMBL" id="JAAVJH010000010">
    <property type="protein sequence ID" value="NJR79845.1"/>
    <property type="molecule type" value="Genomic_DNA"/>
</dbReference>
<dbReference type="Proteomes" id="UP000732399">
    <property type="component" value="Unassembled WGS sequence"/>
</dbReference>
<dbReference type="RefSeq" id="WP_168135400.1">
    <property type="nucleotide sequence ID" value="NZ_JAAVJH010000010.1"/>
</dbReference>
<evidence type="ECO:0000313" key="2">
    <source>
        <dbReference type="Proteomes" id="UP000732399"/>
    </source>
</evidence>
<dbReference type="PANTHER" id="PTHR37953">
    <property type="entry name" value="UPF0127 PROTEIN MJ1496"/>
    <property type="match status" value="1"/>
</dbReference>
<dbReference type="PANTHER" id="PTHR37953:SF1">
    <property type="entry name" value="UPF0127 PROTEIN MJ1496"/>
    <property type="match status" value="1"/>
</dbReference>
<dbReference type="InterPro" id="IPR003795">
    <property type="entry name" value="DUF192"/>
</dbReference>